<comment type="caution">
    <text evidence="1">The sequence shown here is derived from an EMBL/GenBank/DDBJ whole genome shotgun (WGS) entry which is preliminary data.</text>
</comment>
<sequence length="84" mass="9691">GRVIREILHELHPHTKYRVASDDVRLYERNDVQGAMCDHPALCLEILFEGEAYLVEIFTNSNTCAHNKGRVTVKKSDIQVERKL</sequence>
<proteinExistence type="predicted"/>
<dbReference type="AlphaFoldDB" id="A0AAN8IH29"/>
<dbReference type="EMBL" id="WIXE01014103">
    <property type="protein sequence ID" value="KAK5974549.1"/>
    <property type="molecule type" value="Genomic_DNA"/>
</dbReference>
<dbReference type="GO" id="GO:0046982">
    <property type="term" value="F:protein heterodimerization activity"/>
    <property type="evidence" value="ECO:0007669"/>
    <property type="project" value="InterPro"/>
</dbReference>
<dbReference type="InterPro" id="IPR009072">
    <property type="entry name" value="Histone-fold"/>
</dbReference>
<keyword evidence="2" id="KW-1185">Reference proteome</keyword>
<evidence type="ECO:0000313" key="2">
    <source>
        <dbReference type="Proteomes" id="UP001331761"/>
    </source>
</evidence>
<organism evidence="1 2">
    <name type="scientific">Trichostrongylus colubriformis</name>
    <name type="common">Black scour worm</name>
    <dbReference type="NCBI Taxonomy" id="6319"/>
    <lineage>
        <taxon>Eukaryota</taxon>
        <taxon>Metazoa</taxon>
        <taxon>Ecdysozoa</taxon>
        <taxon>Nematoda</taxon>
        <taxon>Chromadorea</taxon>
        <taxon>Rhabditida</taxon>
        <taxon>Rhabditina</taxon>
        <taxon>Rhabditomorpha</taxon>
        <taxon>Strongyloidea</taxon>
        <taxon>Trichostrongylidae</taxon>
        <taxon>Trichostrongylus</taxon>
    </lineage>
</organism>
<gene>
    <name evidence="1" type="ORF">GCK32_000801</name>
</gene>
<name>A0AAN8IH29_TRICO</name>
<dbReference type="Proteomes" id="UP001331761">
    <property type="component" value="Unassembled WGS sequence"/>
</dbReference>
<dbReference type="SUPFAM" id="SSF47113">
    <property type="entry name" value="Histone-fold"/>
    <property type="match status" value="1"/>
</dbReference>
<evidence type="ECO:0000313" key="1">
    <source>
        <dbReference type="EMBL" id="KAK5974549.1"/>
    </source>
</evidence>
<protein>
    <submittedName>
        <fullName evidence="1">Uncharacterized protein</fullName>
    </submittedName>
</protein>
<accession>A0AAN8IH29</accession>
<dbReference type="Gene3D" id="1.10.20.10">
    <property type="entry name" value="Histone, subunit A"/>
    <property type="match status" value="1"/>
</dbReference>
<reference evidence="1 2" key="1">
    <citation type="submission" date="2019-10" db="EMBL/GenBank/DDBJ databases">
        <title>Assembly and Annotation for the nematode Trichostrongylus colubriformis.</title>
        <authorList>
            <person name="Martin J."/>
        </authorList>
    </citation>
    <scope>NUCLEOTIDE SEQUENCE [LARGE SCALE GENOMIC DNA]</scope>
    <source>
        <strain evidence="1">G859</strain>
        <tissue evidence="1">Whole worm</tissue>
    </source>
</reference>
<feature type="non-terminal residue" evidence="1">
    <location>
        <position position="1"/>
    </location>
</feature>